<organism evidence="2 3">
    <name type="scientific">Aeromonas veronii</name>
    <dbReference type="NCBI Taxonomy" id="654"/>
    <lineage>
        <taxon>Bacteria</taxon>
        <taxon>Pseudomonadati</taxon>
        <taxon>Pseudomonadota</taxon>
        <taxon>Gammaproteobacteria</taxon>
        <taxon>Aeromonadales</taxon>
        <taxon>Aeromonadaceae</taxon>
        <taxon>Aeromonas</taxon>
    </lineage>
</organism>
<dbReference type="Proteomes" id="UP000241986">
    <property type="component" value="Unassembled WGS sequence"/>
</dbReference>
<dbReference type="RefSeq" id="WP_107683994.1">
    <property type="nucleotide sequence ID" value="NZ_PZKL01000037.1"/>
</dbReference>
<dbReference type="EMBL" id="PZKL01000037">
    <property type="protein sequence ID" value="PTH80111.1"/>
    <property type="molecule type" value="Genomic_DNA"/>
</dbReference>
<accession>A0A2T4MZW0</accession>
<keyword evidence="1" id="KW-0472">Membrane</keyword>
<keyword evidence="1" id="KW-1133">Transmembrane helix</keyword>
<reference evidence="2 3" key="1">
    <citation type="submission" date="2018-03" db="EMBL/GenBank/DDBJ databases">
        <title>Aeromonas veronii whole genome sequencing and analysis.</title>
        <authorList>
            <person name="Xie H."/>
            <person name="Liu T."/>
            <person name="Wang K."/>
        </authorList>
    </citation>
    <scope>NUCLEOTIDE SEQUENCE [LARGE SCALE GENOMIC DNA]</scope>
    <source>
        <strain evidence="2 3">XH.VA.1</strain>
    </source>
</reference>
<evidence type="ECO:0000313" key="3">
    <source>
        <dbReference type="Proteomes" id="UP000241986"/>
    </source>
</evidence>
<comment type="caution">
    <text evidence="2">The sequence shown here is derived from an EMBL/GenBank/DDBJ whole genome shotgun (WGS) entry which is preliminary data.</text>
</comment>
<evidence type="ECO:0000256" key="1">
    <source>
        <dbReference type="SAM" id="Phobius"/>
    </source>
</evidence>
<evidence type="ECO:0000313" key="2">
    <source>
        <dbReference type="EMBL" id="PTH80111.1"/>
    </source>
</evidence>
<dbReference type="AlphaFoldDB" id="A0A2T4MZW0"/>
<gene>
    <name evidence="2" type="ORF">DAA48_16235</name>
</gene>
<feature type="transmembrane region" description="Helical" evidence="1">
    <location>
        <begin position="12"/>
        <end position="33"/>
    </location>
</feature>
<keyword evidence="1" id="KW-0812">Transmembrane</keyword>
<name>A0A2T4MZW0_AERVE</name>
<protein>
    <submittedName>
        <fullName evidence="2">Uncharacterized protein</fullName>
    </submittedName>
</protein>
<proteinExistence type="predicted"/>
<sequence length="74" mass="8261">MNNKQTKIKDVAVLLVLMLLSITAFSFLEYPALKAGYNSNGGSSIIASILLDEVFSIISLIRDFNAENLLRFMY</sequence>